<comment type="caution">
    <text evidence="1">The sequence shown here is derived from an EMBL/GenBank/DDBJ whole genome shotgun (WGS) entry which is preliminary data.</text>
</comment>
<proteinExistence type="predicted"/>
<organism evidence="1 2">
    <name type="scientific">Anaeroselena agilis</name>
    <dbReference type="NCBI Taxonomy" id="3063788"/>
    <lineage>
        <taxon>Bacteria</taxon>
        <taxon>Bacillati</taxon>
        <taxon>Bacillota</taxon>
        <taxon>Negativicutes</taxon>
        <taxon>Acetonemataceae</taxon>
        <taxon>Anaeroselena</taxon>
    </lineage>
</organism>
<keyword evidence="1" id="KW-0378">Hydrolase</keyword>
<dbReference type="PANTHER" id="PTHR10000">
    <property type="entry name" value="PHOSPHOSERINE PHOSPHATASE"/>
    <property type="match status" value="1"/>
</dbReference>
<reference evidence="1 2" key="1">
    <citation type="submission" date="2023-07" db="EMBL/GenBank/DDBJ databases">
        <title>The novel representative of Negativicutes class, Anaeroselena agilis gen. nov. sp. nov.</title>
        <authorList>
            <person name="Prokofeva M.I."/>
            <person name="Elcheninov A.G."/>
            <person name="Klyukina A."/>
            <person name="Kublanov I.V."/>
            <person name="Frolov E.N."/>
            <person name="Podosokorskaya O.A."/>
        </authorList>
    </citation>
    <scope>NUCLEOTIDE SEQUENCE [LARGE SCALE GENOMIC DNA]</scope>
    <source>
        <strain evidence="1 2">4137-cl</strain>
    </source>
</reference>
<dbReference type="InterPro" id="IPR000150">
    <property type="entry name" value="Cof"/>
</dbReference>
<dbReference type="SFLD" id="SFLDG01140">
    <property type="entry name" value="C2.B:_Phosphomannomutase_and_P"/>
    <property type="match status" value="1"/>
</dbReference>
<dbReference type="SFLD" id="SFLDS00003">
    <property type="entry name" value="Haloacid_Dehalogenase"/>
    <property type="match status" value="1"/>
</dbReference>
<keyword evidence="2" id="KW-1185">Reference proteome</keyword>
<dbReference type="EC" id="3.1.3.-" evidence="1"/>
<dbReference type="InterPro" id="IPR036412">
    <property type="entry name" value="HAD-like_sf"/>
</dbReference>
<dbReference type="PANTHER" id="PTHR10000:SF8">
    <property type="entry name" value="HAD SUPERFAMILY HYDROLASE-LIKE, TYPE 3"/>
    <property type="match status" value="1"/>
</dbReference>
<dbReference type="Gene3D" id="3.40.50.1000">
    <property type="entry name" value="HAD superfamily/HAD-like"/>
    <property type="match status" value="1"/>
</dbReference>
<dbReference type="RefSeq" id="WP_413782596.1">
    <property type="nucleotide sequence ID" value="NZ_JAUOZS010000002.1"/>
</dbReference>
<dbReference type="CDD" id="cd07516">
    <property type="entry name" value="HAD_Pase"/>
    <property type="match status" value="1"/>
</dbReference>
<protein>
    <submittedName>
        <fullName evidence="1">Cof-type HAD-IIB family hydrolase</fullName>
        <ecNumber evidence="1">3.1.3.-</ecNumber>
    </submittedName>
</protein>
<dbReference type="SUPFAM" id="SSF56784">
    <property type="entry name" value="HAD-like"/>
    <property type="match status" value="1"/>
</dbReference>
<evidence type="ECO:0000313" key="1">
    <source>
        <dbReference type="EMBL" id="MDT8904035.1"/>
    </source>
</evidence>
<dbReference type="Proteomes" id="UP001254848">
    <property type="component" value="Unassembled WGS sequence"/>
</dbReference>
<dbReference type="PROSITE" id="PS01229">
    <property type="entry name" value="COF_2"/>
    <property type="match status" value="1"/>
</dbReference>
<dbReference type="InterPro" id="IPR006379">
    <property type="entry name" value="HAD-SF_hydro_IIB"/>
</dbReference>
<dbReference type="InterPro" id="IPR023214">
    <property type="entry name" value="HAD_sf"/>
</dbReference>
<dbReference type="Gene3D" id="3.30.1240.10">
    <property type="match status" value="1"/>
</dbReference>
<dbReference type="NCBIfam" id="TIGR01484">
    <property type="entry name" value="HAD-SF-IIB"/>
    <property type="match status" value="1"/>
</dbReference>
<gene>
    <name evidence="1" type="ORF">Q4T40_22605</name>
</gene>
<name>A0ABU3P4R7_9FIRM</name>
<accession>A0ABU3P4R7</accession>
<dbReference type="GO" id="GO:0016787">
    <property type="term" value="F:hydrolase activity"/>
    <property type="evidence" value="ECO:0007669"/>
    <property type="project" value="UniProtKB-KW"/>
</dbReference>
<dbReference type="NCBIfam" id="TIGR00099">
    <property type="entry name" value="Cof-subfamily"/>
    <property type="match status" value="1"/>
</dbReference>
<sequence>MPIKLIAVDLDDTLLDHSRTISPRARAAITAAMAQGVTVTVATGRMFRSALPYARQLGLDVPLITYNGALIKCGLSGETLRHLPLDMAAAGKLLALCRERGWYVQVYLDDVLYVRERDDNARLYETIAGVTAVPVGDELWSPAGPPTKLLAMADPADIPAIEAAVRAVGGDRVYTAASKTNYLEMTDPAANKGAALAFLAGSLGIDRSEVMAIGDSSNDLDMIAYAGLGVAMGNASERVKAAARAVTDANDADGVAAAIEKYVLK</sequence>
<dbReference type="Pfam" id="PF08282">
    <property type="entry name" value="Hydrolase_3"/>
    <property type="match status" value="1"/>
</dbReference>
<dbReference type="EMBL" id="JAUOZS010000002">
    <property type="protein sequence ID" value="MDT8904035.1"/>
    <property type="molecule type" value="Genomic_DNA"/>
</dbReference>
<evidence type="ECO:0000313" key="2">
    <source>
        <dbReference type="Proteomes" id="UP001254848"/>
    </source>
</evidence>